<dbReference type="GeneID" id="17283926"/>
<evidence type="ECO:0000313" key="5">
    <source>
        <dbReference type="EnsemblProtists" id="EOD38655"/>
    </source>
</evidence>
<evidence type="ECO:0000313" key="6">
    <source>
        <dbReference type="Proteomes" id="UP000013827"/>
    </source>
</evidence>
<reference evidence="5" key="2">
    <citation type="submission" date="2024-10" db="UniProtKB">
        <authorList>
            <consortium name="EnsemblProtists"/>
        </authorList>
    </citation>
    <scope>IDENTIFICATION</scope>
</reference>
<proteinExistence type="predicted"/>
<accession>A0A0D3KSC0</accession>
<evidence type="ECO:0008006" key="7">
    <source>
        <dbReference type="Google" id="ProtNLM"/>
    </source>
</evidence>
<dbReference type="InterPro" id="IPR051607">
    <property type="entry name" value="Metallo-dep_hydrolases"/>
</dbReference>
<dbReference type="HOGENOM" id="CLU_2325151_0_0_1"/>
<evidence type="ECO:0000256" key="4">
    <source>
        <dbReference type="ARBA" id="ARBA00022833"/>
    </source>
</evidence>
<dbReference type="EnsemblProtists" id="EOD38655">
    <property type="protein sequence ID" value="EOD38655"/>
    <property type="gene ID" value="EMIHUDRAFT_224461"/>
</dbReference>
<keyword evidence="6" id="KW-1185">Reference proteome</keyword>
<dbReference type="Proteomes" id="UP000013827">
    <property type="component" value="Unassembled WGS sequence"/>
</dbReference>
<dbReference type="GO" id="GO:0046098">
    <property type="term" value="P:guanine metabolic process"/>
    <property type="evidence" value="ECO:0007669"/>
    <property type="project" value="TreeGrafter"/>
</dbReference>
<evidence type="ECO:0000256" key="1">
    <source>
        <dbReference type="ARBA" id="ARBA00001947"/>
    </source>
</evidence>
<reference evidence="6" key="1">
    <citation type="journal article" date="2013" name="Nature">
        <title>Pan genome of the phytoplankton Emiliania underpins its global distribution.</title>
        <authorList>
            <person name="Read B.A."/>
            <person name="Kegel J."/>
            <person name="Klute M.J."/>
            <person name="Kuo A."/>
            <person name="Lefebvre S.C."/>
            <person name="Maumus F."/>
            <person name="Mayer C."/>
            <person name="Miller J."/>
            <person name="Monier A."/>
            <person name="Salamov A."/>
            <person name="Young J."/>
            <person name="Aguilar M."/>
            <person name="Claverie J.M."/>
            <person name="Frickenhaus S."/>
            <person name="Gonzalez K."/>
            <person name="Herman E.K."/>
            <person name="Lin Y.C."/>
            <person name="Napier J."/>
            <person name="Ogata H."/>
            <person name="Sarno A.F."/>
            <person name="Shmutz J."/>
            <person name="Schroeder D."/>
            <person name="de Vargas C."/>
            <person name="Verret F."/>
            <person name="von Dassow P."/>
            <person name="Valentin K."/>
            <person name="Van de Peer Y."/>
            <person name="Wheeler G."/>
            <person name="Dacks J.B."/>
            <person name="Delwiche C.F."/>
            <person name="Dyhrman S.T."/>
            <person name="Glockner G."/>
            <person name="John U."/>
            <person name="Richards T."/>
            <person name="Worden A.Z."/>
            <person name="Zhang X."/>
            <person name="Grigoriev I.V."/>
            <person name="Allen A.E."/>
            <person name="Bidle K."/>
            <person name="Borodovsky M."/>
            <person name="Bowler C."/>
            <person name="Brownlee C."/>
            <person name="Cock J.M."/>
            <person name="Elias M."/>
            <person name="Gladyshev V.N."/>
            <person name="Groth M."/>
            <person name="Guda C."/>
            <person name="Hadaegh A."/>
            <person name="Iglesias-Rodriguez M.D."/>
            <person name="Jenkins J."/>
            <person name="Jones B.M."/>
            <person name="Lawson T."/>
            <person name="Leese F."/>
            <person name="Lindquist E."/>
            <person name="Lobanov A."/>
            <person name="Lomsadze A."/>
            <person name="Malik S.B."/>
            <person name="Marsh M.E."/>
            <person name="Mackinder L."/>
            <person name="Mock T."/>
            <person name="Mueller-Roeber B."/>
            <person name="Pagarete A."/>
            <person name="Parker M."/>
            <person name="Probert I."/>
            <person name="Quesneville H."/>
            <person name="Raines C."/>
            <person name="Rensing S.A."/>
            <person name="Riano-Pachon D.M."/>
            <person name="Richier S."/>
            <person name="Rokitta S."/>
            <person name="Shiraiwa Y."/>
            <person name="Soanes D.M."/>
            <person name="van der Giezen M."/>
            <person name="Wahlund T.M."/>
            <person name="Williams B."/>
            <person name="Wilson W."/>
            <person name="Wolfe G."/>
            <person name="Wurch L.L."/>
        </authorList>
    </citation>
    <scope>NUCLEOTIDE SEQUENCE</scope>
</reference>
<dbReference type="PANTHER" id="PTHR11271:SF6">
    <property type="entry name" value="GUANINE DEAMINASE"/>
    <property type="match status" value="1"/>
</dbReference>
<dbReference type="PaxDb" id="2903-EOD38655"/>
<organism evidence="5 6">
    <name type="scientific">Emiliania huxleyi (strain CCMP1516)</name>
    <dbReference type="NCBI Taxonomy" id="280463"/>
    <lineage>
        <taxon>Eukaryota</taxon>
        <taxon>Haptista</taxon>
        <taxon>Haptophyta</taxon>
        <taxon>Prymnesiophyceae</taxon>
        <taxon>Isochrysidales</taxon>
        <taxon>Noelaerhabdaceae</taxon>
        <taxon>Emiliania</taxon>
    </lineage>
</organism>
<evidence type="ECO:0000256" key="3">
    <source>
        <dbReference type="ARBA" id="ARBA00022801"/>
    </source>
</evidence>
<dbReference type="AlphaFoldDB" id="A0A0D3KSC0"/>
<dbReference type="RefSeq" id="XP_005791084.1">
    <property type="nucleotide sequence ID" value="XM_005791027.1"/>
</dbReference>
<dbReference type="GO" id="GO:0008892">
    <property type="term" value="F:guanine deaminase activity"/>
    <property type="evidence" value="ECO:0007669"/>
    <property type="project" value="TreeGrafter"/>
</dbReference>
<keyword evidence="4" id="KW-0862">Zinc</keyword>
<evidence type="ECO:0000256" key="2">
    <source>
        <dbReference type="ARBA" id="ARBA00022723"/>
    </source>
</evidence>
<dbReference type="GO" id="GO:0008270">
    <property type="term" value="F:zinc ion binding"/>
    <property type="evidence" value="ECO:0007669"/>
    <property type="project" value="TreeGrafter"/>
</dbReference>
<name>A0A0D3KSC0_EMIH1</name>
<sequence length="99" mass="10838">MPKRPLDDVVLVIRGTVIDSPELTTLRVRTHAVLGVRAIGTVLREGGEVVLSRGCVIRDLPARGFLCPGLVDTHTHAPQFSFTGIGRGSLRQRVEWPDE</sequence>
<keyword evidence="2" id="KW-0479">Metal-binding</keyword>
<dbReference type="GO" id="GO:0005829">
    <property type="term" value="C:cytosol"/>
    <property type="evidence" value="ECO:0007669"/>
    <property type="project" value="TreeGrafter"/>
</dbReference>
<comment type="cofactor">
    <cofactor evidence="1">
        <name>Zn(2+)</name>
        <dbReference type="ChEBI" id="CHEBI:29105"/>
    </cofactor>
</comment>
<protein>
    <recommendedName>
        <fullName evidence="7">Guanine deaminase</fullName>
    </recommendedName>
</protein>
<dbReference type="KEGG" id="ehx:EMIHUDRAFT_224461"/>
<keyword evidence="3" id="KW-0378">Hydrolase</keyword>
<dbReference type="PANTHER" id="PTHR11271">
    <property type="entry name" value="GUANINE DEAMINASE"/>
    <property type="match status" value="1"/>
</dbReference>